<dbReference type="InterPro" id="IPR027417">
    <property type="entry name" value="P-loop_NTPase"/>
</dbReference>
<proteinExistence type="inferred from homology"/>
<keyword evidence="4 6" id="KW-0067">ATP-binding</keyword>
<evidence type="ECO:0000259" key="5">
    <source>
        <dbReference type="PROSITE" id="PS50893"/>
    </source>
</evidence>
<comment type="caution">
    <text evidence="6">The sequence shown here is derived from an EMBL/GenBank/DDBJ whole genome shotgun (WGS) entry which is preliminary data.</text>
</comment>
<dbReference type="PANTHER" id="PTHR42788">
    <property type="entry name" value="TAURINE IMPORT ATP-BINDING PROTEIN-RELATED"/>
    <property type="match status" value="1"/>
</dbReference>
<dbReference type="EMBL" id="JABERH010000017">
    <property type="protein sequence ID" value="NNH38584.1"/>
    <property type="molecule type" value="Genomic_DNA"/>
</dbReference>
<dbReference type="InterPro" id="IPR003439">
    <property type="entry name" value="ABC_transporter-like_ATP-bd"/>
</dbReference>
<sequence length="299" mass="34114">MTIELKPEKFNAQQYFQRIYARPVILEAKKLSQVFGTSKAQRTVLNQLDLKIHKREFICVIGPSGCGKSTFSRVVAGLDDYTSGELLVDGQPIHGPSPERGMVFQGYTLFPWKTVKENVMFGPKMKGQSNATAEAHAREWINIIGLEKYENHYPNELSGGMKQRVAIARALVNEPKILLMDEPFGALDPHTRQKMQRHLMDLWQNIDITIIFVTHDMDEAILLADRIVALKANPGEIKEIIEVDLPRPRPRSPELLLTPEFKRLRERVDFLVHAQEDQLDPALEDLPIIPRMTKVSTKK</sequence>
<dbReference type="GO" id="GO:0016887">
    <property type="term" value="F:ATP hydrolysis activity"/>
    <property type="evidence" value="ECO:0007669"/>
    <property type="project" value="InterPro"/>
</dbReference>
<dbReference type="RefSeq" id="WP_171534431.1">
    <property type="nucleotide sequence ID" value="NZ_JABERH010000017.1"/>
</dbReference>
<dbReference type="SMART" id="SM00382">
    <property type="entry name" value="AAA"/>
    <property type="match status" value="1"/>
</dbReference>
<accession>A0A8E4F816</accession>
<dbReference type="Proteomes" id="UP000532147">
    <property type="component" value="Unassembled WGS sequence"/>
</dbReference>
<dbReference type="InterPro" id="IPR050166">
    <property type="entry name" value="ABC_transporter_ATP-bind"/>
</dbReference>
<organism evidence="6 7">
    <name type="scientific">Acinetobacter terrae</name>
    <dbReference type="NCBI Taxonomy" id="2731247"/>
    <lineage>
        <taxon>Bacteria</taxon>
        <taxon>Pseudomonadati</taxon>
        <taxon>Pseudomonadota</taxon>
        <taxon>Gammaproteobacteria</taxon>
        <taxon>Moraxellales</taxon>
        <taxon>Moraxellaceae</taxon>
        <taxon>Acinetobacter</taxon>
        <taxon>Acinetobacter Taxon 24</taxon>
    </lineage>
</organism>
<evidence type="ECO:0000313" key="7">
    <source>
        <dbReference type="Proteomes" id="UP000532147"/>
    </source>
</evidence>
<reference evidence="6 7" key="1">
    <citation type="submission" date="2020-04" db="EMBL/GenBank/DDBJ databases">
        <title>Acinetobacter Taxon 24.</title>
        <authorList>
            <person name="Nemec A."/>
            <person name="Radolfova-Krizova L."/>
            <person name="Higgins P.G."/>
            <person name="Spanelova P."/>
        </authorList>
    </citation>
    <scope>NUCLEOTIDE SEQUENCE [LARGE SCALE GENOMIC DNA]</scope>
    <source>
        <strain evidence="6 7">ANC 4280</strain>
    </source>
</reference>
<comment type="similarity">
    <text evidence="1">Belongs to the ABC transporter superfamily.</text>
</comment>
<dbReference type="CDD" id="cd03293">
    <property type="entry name" value="ABC_NrtD_SsuB_transporters"/>
    <property type="match status" value="1"/>
</dbReference>
<dbReference type="Pfam" id="PF00005">
    <property type="entry name" value="ABC_tran"/>
    <property type="match status" value="1"/>
</dbReference>
<dbReference type="GO" id="GO:0005524">
    <property type="term" value="F:ATP binding"/>
    <property type="evidence" value="ECO:0007669"/>
    <property type="project" value="UniProtKB-KW"/>
</dbReference>
<evidence type="ECO:0000256" key="4">
    <source>
        <dbReference type="ARBA" id="ARBA00022840"/>
    </source>
</evidence>
<gene>
    <name evidence="6" type="ORF">HLH11_07935</name>
</gene>
<dbReference type="InterPro" id="IPR003593">
    <property type="entry name" value="AAA+_ATPase"/>
</dbReference>
<dbReference type="SUPFAM" id="SSF52540">
    <property type="entry name" value="P-loop containing nucleoside triphosphate hydrolases"/>
    <property type="match status" value="1"/>
</dbReference>
<feature type="domain" description="ABC transporter" evidence="5">
    <location>
        <begin position="26"/>
        <end position="257"/>
    </location>
</feature>
<evidence type="ECO:0000256" key="2">
    <source>
        <dbReference type="ARBA" id="ARBA00022448"/>
    </source>
</evidence>
<evidence type="ECO:0000256" key="1">
    <source>
        <dbReference type="ARBA" id="ARBA00005417"/>
    </source>
</evidence>
<dbReference type="FunFam" id="3.40.50.300:FF:000425">
    <property type="entry name" value="Probable ABC transporter, ATP-binding subunit"/>
    <property type="match status" value="1"/>
</dbReference>
<dbReference type="PROSITE" id="PS00211">
    <property type="entry name" value="ABC_TRANSPORTER_1"/>
    <property type="match status" value="1"/>
</dbReference>
<dbReference type="AlphaFoldDB" id="A0A8E4F816"/>
<evidence type="ECO:0000256" key="3">
    <source>
        <dbReference type="ARBA" id="ARBA00022741"/>
    </source>
</evidence>
<name>A0A8E4F816_9GAMM</name>
<keyword evidence="2" id="KW-0813">Transport</keyword>
<protein>
    <submittedName>
        <fullName evidence="6">ABC transporter ATP-binding protein</fullName>
    </submittedName>
</protein>
<dbReference type="Gene3D" id="3.40.50.300">
    <property type="entry name" value="P-loop containing nucleotide triphosphate hydrolases"/>
    <property type="match status" value="1"/>
</dbReference>
<evidence type="ECO:0000313" key="6">
    <source>
        <dbReference type="EMBL" id="NNH38584.1"/>
    </source>
</evidence>
<dbReference type="PANTHER" id="PTHR42788:SF13">
    <property type="entry name" value="ALIPHATIC SULFONATES IMPORT ATP-BINDING PROTEIN SSUB"/>
    <property type="match status" value="1"/>
</dbReference>
<keyword evidence="3" id="KW-0547">Nucleotide-binding</keyword>
<dbReference type="PROSITE" id="PS50893">
    <property type="entry name" value="ABC_TRANSPORTER_2"/>
    <property type="match status" value="1"/>
</dbReference>
<dbReference type="GO" id="GO:0015697">
    <property type="term" value="P:quaternary ammonium group transport"/>
    <property type="evidence" value="ECO:0007669"/>
    <property type="project" value="UniProtKB-ARBA"/>
</dbReference>
<dbReference type="InterPro" id="IPR017871">
    <property type="entry name" value="ABC_transporter-like_CS"/>
</dbReference>